<dbReference type="InterPro" id="IPR010319">
    <property type="entry name" value="Transglutaminase-like_Cys_pept"/>
</dbReference>
<reference evidence="1" key="1">
    <citation type="journal article" date="2015" name="Nature">
        <title>Complex archaea that bridge the gap between prokaryotes and eukaryotes.</title>
        <authorList>
            <person name="Spang A."/>
            <person name="Saw J.H."/>
            <person name="Jorgensen S.L."/>
            <person name="Zaremba-Niedzwiedzka K."/>
            <person name="Martijn J."/>
            <person name="Lind A.E."/>
            <person name="van Eijk R."/>
            <person name="Schleper C."/>
            <person name="Guy L."/>
            <person name="Ettema T.J."/>
        </authorList>
    </citation>
    <scope>NUCLEOTIDE SEQUENCE</scope>
</reference>
<evidence type="ECO:0000313" key="1">
    <source>
        <dbReference type="EMBL" id="KKL25132.1"/>
    </source>
</evidence>
<dbReference type="EMBL" id="LAZR01036330">
    <property type="protein sequence ID" value="KKL25132.1"/>
    <property type="molecule type" value="Genomic_DNA"/>
</dbReference>
<accession>A0A0F9CFA2</accession>
<organism evidence="1">
    <name type="scientific">marine sediment metagenome</name>
    <dbReference type="NCBI Taxonomy" id="412755"/>
    <lineage>
        <taxon>unclassified sequences</taxon>
        <taxon>metagenomes</taxon>
        <taxon>ecological metagenomes</taxon>
    </lineage>
</organism>
<gene>
    <name evidence="1" type="ORF">LCGC14_2408400</name>
</gene>
<proteinExistence type="predicted"/>
<dbReference type="Gene3D" id="3.10.620.30">
    <property type="match status" value="1"/>
</dbReference>
<name>A0A0F9CFA2_9ZZZZ</name>
<dbReference type="AlphaFoldDB" id="A0A0F9CFA2"/>
<protein>
    <submittedName>
        <fullName evidence="1">Uncharacterized protein</fullName>
    </submittedName>
</protein>
<sequence>MVKMRFGAPYAPPVAWLVMIARRPRLAMRSYKPSQMPADRRTIDKLYRVQESVNASIRYQADARGDVWGVLAWRKIWGLTGQRWIKVGDCDDYAAEKLRRLLRLEFGGSLRLILCRYDRIGHLVLVCETAETTYVLDNRKDGIWPWDDPTFSSYRWIAASVPGSLRWARVVKSTTLEDLARRVT</sequence>
<dbReference type="Pfam" id="PF06035">
    <property type="entry name" value="Peptidase_C93"/>
    <property type="match status" value="1"/>
</dbReference>
<comment type="caution">
    <text evidence="1">The sequence shown here is derived from an EMBL/GenBank/DDBJ whole genome shotgun (WGS) entry which is preliminary data.</text>
</comment>